<dbReference type="NCBIfam" id="NF033452">
    <property type="entry name" value="BREX_1_MTaseX"/>
    <property type="match status" value="1"/>
</dbReference>
<dbReference type="GO" id="GO:0032259">
    <property type="term" value="P:methylation"/>
    <property type="evidence" value="ECO:0007669"/>
    <property type="project" value="UniProtKB-KW"/>
</dbReference>
<dbReference type="InterPro" id="IPR011639">
    <property type="entry name" value="MethylTrfase_TaqI-like_dom"/>
</dbReference>
<dbReference type="Pfam" id="PF07669">
    <property type="entry name" value="Eco57I"/>
    <property type="match status" value="1"/>
</dbReference>
<dbReference type="SUPFAM" id="SSF53335">
    <property type="entry name" value="S-adenosyl-L-methionine-dependent methyltransferases"/>
    <property type="match status" value="1"/>
</dbReference>
<feature type="domain" description="Type II methyltransferase M.TaqI-like" evidence="6">
    <location>
        <begin position="219"/>
        <end position="434"/>
    </location>
</feature>
<dbReference type="Gene3D" id="3.40.50.150">
    <property type="entry name" value="Vaccinia Virus protein VP39"/>
    <property type="match status" value="1"/>
</dbReference>
<dbReference type="PANTHER" id="PTHR33841:SF1">
    <property type="entry name" value="DNA METHYLTRANSFERASE A"/>
    <property type="match status" value="1"/>
</dbReference>
<evidence type="ECO:0000256" key="3">
    <source>
        <dbReference type="ARBA" id="ARBA00022679"/>
    </source>
</evidence>
<dbReference type="InterPro" id="IPR050953">
    <property type="entry name" value="N4_N6_ade-DNA_methylase"/>
</dbReference>
<evidence type="ECO:0000256" key="5">
    <source>
        <dbReference type="ARBA" id="ARBA00047942"/>
    </source>
</evidence>
<dbReference type="EMBL" id="JBHTOC010000001">
    <property type="protein sequence ID" value="MFD1428920.1"/>
    <property type="molecule type" value="Genomic_DNA"/>
</dbReference>
<name>A0ABW4CDR2_9LACO</name>
<dbReference type="InterPro" id="IPR002052">
    <property type="entry name" value="DNA_methylase_N6_adenine_CS"/>
</dbReference>
<keyword evidence="3 7" id="KW-0808">Transferase</keyword>
<dbReference type="InterPro" id="IPR047939">
    <property type="entry name" value="BREX_1_PglX"/>
</dbReference>
<evidence type="ECO:0000313" key="8">
    <source>
        <dbReference type="Proteomes" id="UP001597196"/>
    </source>
</evidence>
<dbReference type="GO" id="GO:0009007">
    <property type="term" value="F:site-specific DNA-methyltransferase (adenine-specific) activity"/>
    <property type="evidence" value="ECO:0007669"/>
    <property type="project" value="UniProtKB-EC"/>
</dbReference>
<accession>A0ABW4CDR2</accession>
<keyword evidence="4" id="KW-0949">S-adenosyl-L-methionine</keyword>
<dbReference type="InterPro" id="IPR029063">
    <property type="entry name" value="SAM-dependent_MTases_sf"/>
</dbReference>
<evidence type="ECO:0000256" key="2">
    <source>
        <dbReference type="ARBA" id="ARBA00022603"/>
    </source>
</evidence>
<comment type="caution">
    <text evidence="7">The sequence shown here is derived from an EMBL/GenBank/DDBJ whole genome shotgun (WGS) entry which is preliminary data.</text>
</comment>
<dbReference type="EC" id="2.1.1.72" evidence="1"/>
<keyword evidence="8" id="KW-1185">Reference proteome</keyword>
<sequence>MDRLYQILFMKQIKILSKQLPQVFEPLDDYMQLLFVPSYHQGFIPELVRSIPEASFDLDNDDSHGQVQLIGWLYQYYNTDQKTKAIEQPKSHKFRGTEIASATQIFTPDWIVRYMLQNSVGKLWIKSLLAKGDSRSETEIAEHFQWQYYMPEAAQPDDVQLLIDVKDGQLSDLRPEQLTILDPSMGSGHMLVYAFDLLMQIYLDQGYSQRIAATNIIQNNLFGLDLDKRATQLASFSVMMKLRHYDRRALIKGNLPKLFTVNSFGDLTTDQLELAYPEVTEKQKNAFRSAITVFTNANVTGSLTEIGNLDIAPLAGLFELNQATIASGDLSERVGQLINICQILAKKYEVVVTNPPYMGSSRMDDTLANFAKKHYPNAKADLFAMFLEHFQESVVPGGYCAMVTMQSWMFLSSFESLRQTLLAKYTISNLMHMENNVMGIAFGTAVTITRNASLTNFIGTYHQIKTSDVASGKIPSHVPIAGNRYKRTNQANFEVIVEQPITYWFSERMVSAFRDFPALQEVAELKAGLSTGDNGIFQRRWQEVKDTNISFTTSTISETTSGDVRWYPCDTGGLFIKWSNRKEIVVDWQNNGEHIRNYTNRTGRMAGAARNTSYYFRPGISWNKLSSSRFGARYRTSGYVFDDTSRTMYPDASVSAKTILGFINSKVAFHFLQGLNPSMSFTNGDLKRLPVSVKSDNAIDTIVGTCIAAVEEGIDSYEESWQFTQFPFLKIAEHHRNWTVEAAFDAWRDEAQQRFDQLKANEEELNRIFIDLYGLQDELTPEVKDEDVSVRLADRGRDIRSFLSYFIGVTFGRYSIDTAGLAYAGGYWDSSKYKTVQPVEDDVVLLTDDDYFGDERDILVRFKKFMTTTFGVEHLSENIRYIADSLNTKGDTPEDQIRHYFCDDFFRDHLSTYQKRPIYWQLNAGKQGGFKALLYLHRYDENTMATIRTAYLHPLQDAYAQKQEYLSHLLETEKSSSERNSIGKRLTKLANQLDEITKFDQSLQHVANLHIDLDLDDGVVVNYEKVQGGEKLLTPLK</sequence>
<dbReference type="PROSITE" id="PS00092">
    <property type="entry name" value="N6_MTASE"/>
    <property type="match status" value="1"/>
</dbReference>
<evidence type="ECO:0000256" key="4">
    <source>
        <dbReference type="ARBA" id="ARBA00022691"/>
    </source>
</evidence>
<gene>
    <name evidence="7" type="primary">pglX</name>
    <name evidence="7" type="ORF">ACFQ4P_01485</name>
</gene>
<keyword evidence="2 7" id="KW-0489">Methyltransferase</keyword>
<reference evidence="8" key="1">
    <citation type="journal article" date="2019" name="Int. J. Syst. Evol. Microbiol.">
        <title>The Global Catalogue of Microorganisms (GCM) 10K type strain sequencing project: providing services to taxonomists for standard genome sequencing and annotation.</title>
        <authorList>
            <consortium name="The Broad Institute Genomics Platform"/>
            <consortium name="The Broad Institute Genome Sequencing Center for Infectious Disease"/>
            <person name="Wu L."/>
            <person name="Ma J."/>
        </authorList>
    </citation>
    <scope>NUCLEOTIDE SEQUENCE [LARGE SCALE GENOMIC DNA]</scope>
    <source>
        <strain evidence="8">CCM 8980</strain>
    </source>
</reference>
<dbReference type="Proteomes" id="UP001597196">
    <property type="component" value="Unassembled WGS sequence"/>
</dbReference>
<organism evidence="7 8">
    <name type="scientific">Lacticaseibacillus mingshuiensis</name>
    <dbReference type="NCBI Taxonomy" id="2799574"/>
    <lineage>
        <taxon>Bacteria</taxon>
        <taxon>Bacillati</taxon>
        <taxon>Bacillota</taxon>
        <taxon>Bacilli</taxon>
        <taxon>Lactobacillales</taxon>
        <taxon>Lactobacillaceae</taxon>
        <taxon>Lacticaseibacillus</taxon>
    </lineage>
</organism>
<dbReference type="RefSeq" id="WP_225877857.1">
    <property type="nucleotide sequence ID" value="NZ_BOLQ01000001.1"/>
</dbReference>
<proteinExistence type="predicted"/>
<comment type="catalytic activity">
    <reaction evidence="5">
        <text>a 2'-deoxyadenosine in DNA + S-adenosyl-L-methionine = an N(6)-methyl-2'-deoxyadenosine in DNA + S-adenosyl-L-homocysteine + H(+)</text>
        <dbReference type="Rhea" id="RHEA:15197"/>
        <dbReference type="Rhea" id="RHEA-COMP:12418"/>
        <dbReference type="Rhea" id="RHEA-COMP:12419"/>
        <dbReference type="ChEBI" id="CHEBI:15378"/>
        <dbReference type="ChEBI" id="CHEBI:57856"/>
        <dbReference type="ChEBI" id="CHEBI:59789"/>
        <dbReference type="ChEBI" id="CHEBI:90615"/>
        <dbReference type="ChEBI" id="CHEBI:90616"/>
        <dbReference type="EC" id="2.1.1.72"/>
    </reaction>
</comment>
<protein>
    <recommendedName>
        <fullName evidence="1">site-specific DNA-methyltransferase (adenine-specific)</fullName>
        <ecNumber evidence="1">2.1.1.72</ecNumber>
    </recommendedName>
</protein>
<evidence type="ECO:0000259" key="6">
    <source>
        <dbReference type="Pfam" id="PF07669"/>
    </source>
</evidence>
<evidence type="ECO:0000256" key="1">
    <source>
        <dbReference type="ARBA" id="ARBA00011900"/>
    </source>
</evidence>
<evidence type="ECO:0000313" key="7">
    <source>
        <dbReference type="EMBL" id="MFD1428920.1"/>
    </source>
</evidence>
<dbReference type="PANTHER" id="PTHR33841">
    <property type="entry name" value="DNA METHYLTRANSFERASE YEEA-RELATED"/>
    <property type="match status" value="1"/>
</dbReference>